<feature type="domain" description="IrrE N-terminal-like" evidence="1">
    <location>
        <begin position="10"/>
        <end position="111"/>
    </location>
</feature>
<dbReference type="InterPro" id="IPR010359">
    <property type="entry name" value="IrrE_HExxH"/>
</dbReference>
<dbReference type="Proteomes" id="UP000831304">
    <property type="component" value="Chromosome"/>
</dbReference>
<proteinExistence type="predicted"/>
<dbReference type="EMBL" id="CP094533">
    <property type="protein sequence ID" value="UOE27197.1"/>
    <property type="molecule type" value="Genomic_DNA"/>
</dbReference>
<dbReference type="RefSeq" id="WP_243570043.1">
    <property type="nucleotide sequence ID" value="NZ_BAAARD010000002.1"/>
</dbReference>
<keyword evidence="3" id="KW-1185">Reference proteome</keyword>
<reference evidence="2 3" key="1">
    <citation type="submission" date="2022-03" db="EMBL/GenBank/DDBJ databases">
        <title>Agromyces sp. isolated from the gut of P. brevitarsis seulensis larvae.</title>
        <authorList>
            <person name="Won M."/>
            <person name="Kwon S.-W."/>
        </authorList>
    </citation>
    <scope>NUCLEOTIDE SEQUENCE [LARGE SCALE GENOMIC DNA]</scope>
    <source>
        <strain evidence="2 3">KACC 16215</strain>
    </source>
</reference>
<accession>A0ABY4AVI2</accession>
<evidence type="ECO:0000313" key="2">
    <source>
        <dbReference type="EMBL" id="UOE27197.1"/>
    </source>
</evidence>
<gene>
    <name evidence="2" type="ORF">MTP13_05275</name>
</gene>
<organism evidence="2 3">
    <name type="scientific">Agromyces soli</name>
    <dbReference type="NCBI Taxonomy" id="659012"/>
    <lineage>
        <taxon>Bacteria</taxon>
        <taxon>Bacillati</taxon>
        <taxon>Actinomycetota</taxon>
        <taxon>Actinomycetes</taxon>
        <taxon>Micrococcales</taxon>
        <taxon>Microbacteriaceae</taxon>
        <taxon>Agromyces</taxon>
    </lineage>
</organism>
<sequence length="150" mass="17197">MRALVRVAAALGVRLHATHLDERTLGLYSPDEQRIYFDIRLTPNERRVTIAHELGHAYYGHDHSNPKHERQAEVFAAELLIDPEEYAELERVDPDPHRLADDLGVTVELIATYRQHCLERVRGVTYTRPRMGAGQWEYRGVRADAESTGL</sequence>
<evidence type="ECO:0000313" key="3">
    <source>
        <dbReference type="Proteomes" id="UP000831304"/>
    </source>
</evidence>
<dbReference type="Gene3D" id="1.10.10.2910">
    <property type="match status" value="1"/>
</dbReference>
<evidence type="ECO:0000259" key="1">
    <source>
        <dbReference type="Pfam" id="PF06114"/>
    </source>
</evidence>
<protein>
    <submittedName>
        <fullName evidence="2">ImmA/IrrE family metallo-endopeptidase</fullName>
    </submittedName>
</protein>
<dbReference type="Pfam" id="PF06114">
    <property type="entry name" value="Peptidase_M78"/>
    <property type="match status" value="1"/>
</dbReference>
<name>A0ABY4AVI2_9MICO</name>